<sequence>NNVFVGSHCGTMEYCLQQVLSETESMVDSICEERNR</sequence>
<feature type="non-terminal residue" evidence="1">
    <location>
        <position position="1"/>
    </location>
</feature>
<protein>
    <submittedName>
        <fullName evidence="1">ORF7 protein</fullName>
    </submittedName>
</protein>
<dbReference type="EMBL" id="JN700907">
    <property type="protein sequence ID" value="AER41993.1"/>
    <property type="molecule type" value="Genomic_RNA"/>
</dbReference>
<evidence type="ECO:0000313" key="1">
    <source>
        <dbReference type="EMBL" id="AER41993.1"/>
    </source>
</evidence>
<accession>G8IEL4</accession>
<reference evidence="1" key="1">
    <citation type="submission" date="2011-09" db="EMBL/GenBank/DDBJ databases">
        <title>Evaluation of some molecular techniques.</title>
        <authorList>
            <person name="Fattouh F.A."/>
            <person name="Awad E."/>
        </authorList>
    </citation>
    <scope>NUCLEOTIDE SEQUENCE</scope>
    <source>
        <strain evidence="1">FL3</strain>
    </source>
</reference>
<organism evidence="1">
    <name type="scientific">Grapevine leafroll-associated virus 2</name>
    <dbReference type="NCBI Taxonomy" id="64003"/>
    <lineage>
        <taxon>Viruses</taxon>
        <taxon>Riboviria</taxon>
        <taxon>Orthornavirae</taxon>
        <taxon>Kitrinoviricota</taxon>
        <taxon>Alsuviricetes</taxon>
        <taxon>Martellivirales</taxon>
        <taxon>Closteroviridae</taxon>
        <taxon>Closterovirus</taxon>
        <taxon>Closterovirus vitis</taxon>
    </lineage>
</organism>
<name>G8IEL4_9CLOS</name>
<proteinExistence type="predicted"/>